<dbReference type="SUPFAM" id="SSF53335">
    <property type="entry name" value="S-adenosyl-L-methionine-dependent methyltransferases"/>
    <property type="match status" value="1"/>
</dbReference>
<dbReference type="InterPro" id="IPR013216">
    <property type="entry name" value="Methyltransf_11"/>
</dbReference>
<keyword evidence="2" id="KW-0808">Transferase</keyword>
<reference evidence="2" key="1">
    <citation type="submission" date="2022-05" db="EMBL/GenBank/DDBJ databases">
        <authorList>
            <person name="Tuo L."/>
        </authorList>
    </citation>
    <scope>NUCLEOTIDE SEQUENCE</scope>
    <source>
        <strain evidence="2">BSK12Z-4</strain>
    </source>
</reference>
<comment type="caution">
    <text evidence="2">The sequence shown here is derived from an EMBL/GenBank/DDBJ whole genome shotgun (WGS) entry which is preliminary data.</text>
</comment>
<dbReference type="Pfam" id="PF08241">
    <property type="entry name" value="Methyltransf_11"/>
    <property type="match status" value="1"/>
</dbReference>
<accession>A0A9X2D6I7</accession>
<proteinExistence type="predicted"/>
<evidence type="ECO:0000259" key="1">
    <source>
        <dbReference type="Pfam" id="PF08241"/>
    </source>
</evidence>
<name>A0A9X2D6I7_9ACTN</name>
<dbReference type="AlphaFoldDB" id="A0A9X2D6I7"/>
<keyword evidence="2" id="KW-0489">Methyltransferase</keyword>
<dbReference type="RefSeq" id="WP_250826013.1">
    <property type="nucleotide sequence ID" value="NZ_JAMOIL010000001.1"/>
</dbReference>
<dbReference type="Proteomes" id="UP001139485">
    <property type="component" value="Unassembled WGS sequence"/>
</dbReference>
<keyword evidence="3" id="KW-1185">Reference proteome</keyword>
<dbReference type="GO" id="GO:0032259">
    <property type="term" value="P:methylation"/>
    <property type="evidence" value="ECO:0007669"/>
    <property type="project" value="UniProtKB-KW"/>
</dbReference>
<feature type="domain" description="Methyltransferase type 11" evidence="1">
    <location>
        <begin position="44"/>
        <end position="138"/>
    </location>
</feature>
<dbReference type="InterPro" id="IPR029063">
    <property type="entry name" value="SAM-dependent_MTases_sf"/>
</dbReference>
<dbReference type="CDD" id="cd02440">
    <property type="entry name" value="AdoMet_MTases"/>
    <property type="match status" value="1"/>
</dbReference>
<dbReference type="PANTHER" id="PTHR43861">
    <property type="entry name" value="TRANS-ACONITATE 2-METHYLTRANSFERASE-RELATED"/>
    <property type="match status" value="1"/>
</dbReference>
<evidence type="ECO:0000313" key="2">
    <source>
        <dbReference type="EMBL" id="MCM0619124.1"/>
    </source>
</evidence>
<evidence type="ECO:0000313" key="3">
    <source>
        <dbReference type="Proteomes" id="UP001139485"/>
    </source>
</evidence>
<organism evidence="2 3">
    <name type="scientific">Nocardioides bruguierae</name>
    <dbReference type="NCBI Taxonomy" id="2945102"/>
    <lineage>
        <taxon>Bacteria</taxon>
        <taxon>Bacillati</taxon>
        <taxon>Actinomycetota</taxon>
        <taxon>Actinomycetes</taxon>
        <taxon>Propionibacteriales</taxon>
        <taxon>Nocardioidaceae</taxon>
        <taxon>Nocardioides</taxon>
    </lineage>
</organism>
<gene>
    <name evidence="2" type="ORF">M8330_02295</name>
</gene>
<sequence length="234" mass="26166">MGDHIYNELADRYAASSASGPPNALYDRPTILWLLGPVQGRRVLELGCAAGHLTCELVRAGAEVVALDKSERMVEHARQLLDGRARIEVADLSQTLPMVESESMDLVSASLVLHYLPDWQGVISEVHRVLKPGGALVMSVHHPITGWFRSNRSDYHRIELIEERWNVDGIETTAQMWRRPVSAVFSPLLHQGLVIDAVHEPEPRFDKPAVPDDRMRAALNTSPVFLYVRATRPL</sequence>
<dbReference type="GO" id="GO:0008757">
    <property type="term" value="F:S-adenosylmethionine-dependent methyltransferase activity"/>
    <property type="evidence" value="ECO:0007669"/>
    <property type="project" value="InterPro"/>
</dbReference>
<protein>
    <submittedName>
        <fullName evidence="2">Class I SAM-dependent methyltransferase</fullName>
    </submittedName>
</protein>
<dbReference type="PANTHER" id="PTHR43861:SF1">
    <property type="entry name" value="TRANS-ACONITATE 2-METHYLTRANSFERASE"/>
    <property type="match status" value="1"/>
</dbReference>
<dbReference type="Gene3D" id="3.40.50.150">
    <property type="entry name" value="Vaccinia Virus protein VP39"/>
    <property type="match status" value="1"/>
</dbReference>
<dbReference type="EMBL" id="JAMOIL010000001">
    <property type="protein sequence ID" value="MCM0619124.1"/>
    <property type="molecule type" value="Genomic_DNA"/>
</dbReference>